<dbReference type="AlphaFoldDB" id="A0A653EXP5"/>
<feature type="transmembrane region" description="Helical" evidence="7">
    <location>
        <begin position="161"/>
        <end position="181"/>
    </location>
</feature>
<feature type="transmembrane region" description="Helical" evidence="7">
    <location>
        <begin position="274"/>
        <end position="299"/>
    </location>
</feature>
<feature type="transmembrane region" description="Helical" evidence="7">
    <location>
        <begin position="242"/>
        <end position="262"/>
    </location>
</feature>
<sequence>MATEVAPSRSSAPRLCRVALLVGADTLIDYALPAAVPLIAVIEDLIPRVNDILRASDVTPLDGAASYQLCRCDAAPLDPQMSLDDAGVVDGDSLWLLPTEATERFGPVIEEVSTALARSARAQFSRVDETTARQVATGLCVGLLVFAELLLVRQWLYRGGWVPATVSWALAALWAVGAWLASRAVGEQRRRTSGGFAWSALIAAGAGAAMAVPGHLGGWHVVAAISTVVAAAATLTMLTGRYVTVLAAMAVALGSAAAVAAIHASGWQLRPEQIAVTALAAMLAVVTFATNIAVVGAGVPGPWFPSVTNRGVFENRPGAPLDTVSPVEPSGAVPAAQIAVWARRGNQIVTGLLSGCAIVVVVAAGYAVVPGKPGGWRFAAFTLGVCLILVLRARSFVDRYQSAVLAISAVLGVALVIGRYAATPYPPSLSATLLGAAATLGLAVLGWLAAMVIPTARINAPTNRAVEVTEYIVLIFVVPWLLWLLNVLSAARNLVHGS</sequence>
<evidence type="ECO:0000256" key="2">
    <source>
        <dbReference type="ARBA" id="ARBA00006162"/>
    </source>
</evidence>
<gene>
    <name evidence="9" type="primary">eccD1_6</name>
    <name evidence="9" type="ORF">BIN_B_04448</name>
</gene>
<dbReference type="Gene3D" id="3.10.20.90">
    <property type="entry name" value="Phosphatidylinositol 3-kinase Catalytic Subunit, Chain A, domain 1"/>
    <property type="match status" value="1"/>
</dbReference>
<dbReference type="Pfam" id="PF08817">
    <property type="entry name" value="YukD"/>
    <property type="match status" value="1"/>
</dbReference>
<evidence type="ECO:0000256" key="5">
    <source>
        <dbReference type="ARBA" id="ARBA00022989"/>
    </source>
</evidence>
<name>A0A653EXP5_9MYCO</name>
<comment type="similarity">
    <text evidence="2">Belongs to the EccD/Snm4 family.</text>
</comment>
<dbReference type="InterPro" id="IPR044049">
    <property type="entry name" value="EccD_transm"/>
</dbReference>
<evidence type="ECO:0000256" key="6">
    <source>
        <dbReference type="ARBA" id="ARBA00023136"/>
    </source>
</evidence>
<keyword evidence="6 7" id="KW-0472">Membrane</keyword>
<evidence type="ECO:0000256" key="4">
    <source>
        <dbReference type="ARBA" id="ARBA00022692"/>
    </source>
</evidence>
<keyword evidence="5 7" id="KW-1133">Transmembrane helix</keyword>
<dbReference type="InterPro" id="IPR024962">
    <property type="entry name" value="YukD-like"/>
</dbReference>
<keyword evidence="3" id="KW-1003">Cell membrane</keyword>
<dbReference type="InterPro" id="IPR006707">
    <property type="entry name" value="T7SS_EccD"/>
</dbReference>
<feature type="transmembrane region" description="Helical" evidence="7">
    <location>
        <begin position="348"/>
        <end position="369"/>
    </location>
</feature>
<protein>
    <submittedName>
        <fullName evidence="9">ESX-1 secretion system protein eccD1</fullName>
    </submittedName>
</protein>
<evidence type="ECO:0000259" key="8">
    <source>
        <dbReference type="Pfam" id="PF19053"/>
    </source>
</evidence>
<feature type="transmembrane region" description="Helical" evidence="7">
    <location>
        <begin position="471"/>
        <end position="491"/>
    </location>
</feature>
<feature type="transmembrane region" description="Helical" evidence="7">
    <location>
        <begin position="428"/>
        <end position="450"/>
    </location>
</feature>
<evidence type="ECO:0000256" key="7">
    <source>
        <dbReference type="SAM" id="Phobius"/>
    </source>
</evidence>
<dbReference type="GO" id="GO:0005886">
    <property type="term" value="C:plasma membrane"/>
    <property type="evidence" value="ECO:0007669"/>
    <property type="project" value="UniProtKB-SubCell"/>
</dbReference>
<feature type="transmembrane region" description="Helical" evidence="7">
    <location>
        <begin position="375"/>
        <end position="391"/>
    </location>
</feature>
<proteinExistence type="inferred from homology"/>
<dbReference type="NCBIfam" id="TIGR03920">
    <property type="entry name" value="T7SS_EccD"/>
    <property type="match status" value="1"/>
</dbReference>
<keyword evidence="4 7" id="KW-0812">Transmembrane</keyword>
<dbReference type="PIRSF" id="PIRSF017804">
    <property type="entry name" value="Secretion_EccD1"/>
    <property type="match status" value="1"/>
</dbReference>
<feature type="transmembrane region" description="Helical" evidence="7">
    <location>
        <begin position="218"/>
        <end position="235"/>
    </location>
</feature>
<reference evidence="9" key="1">
    <citation type="submission" date="2019-05" db="EMBL/GenBank/DDBJ databases">
        <authorList>
            <person name="Naeem R."/>
            <person name="Antony C."/>
            <person name="Guan Q."/>
        </authorList>
    </citation>
    <scope>NUCLEOTIDE SEQUENCE</scope>
    <source>
        <strain evidence="9">2</strain>
    </source>
</reference>
<accession>A0A653EXP5</accession>
<evidence type="ECO:0000256" key="1">
    <source>
        <dbReference type="ARBA" id="ARBA00004651"/>
    </source>
</evidence>
<feature type="transmembrane region" description="Helical" evidence="7">
    <location>
        <begin position="193"/>
        <end position="212"/>
    </location>
</feature>
<dbReference type="Pfam" id="PF19053">
    <property type="entry name" value="EccD"/>
    <property type="match status" value="1"/>
</dbReference>
<dbReference type="EMBL" id="LR589131">
    <property type="protein sequence ID" value="VTP02294.1"/>
    <property type="molecule type" value="Genomic_DNA"/>
</dbReference>
<feature type="transmembrane region" description="Helical" evidence="7">
    <location>
        <begin position="403"/>
        <end position="422"/>
    </location>
</feature>
<feature type="domain" description="EccD-like transmembrane" evidence="8">
    <location>
        <begin position="135"/>
        <end position="494"/>
    </location>
</feature>
<feature type="transmembrane region" description="Helical" evidence="7">
    <location>
        <begin position="135"/>
        <end position="155"/>
    </location>
</feature>
<evidence type="ECO:0000313" key="9">
    <source>
        <dbReference type="EMBL" id="VTP02294.1"/>
    </source>
</evidence>
<comment type="subcellular location">
    <subcellularLocation>
        <location evidence="1">Cell membrane</location>
        <topology evidence="1">Multi-pass membrane protein</topology>
    </subcellularLocation>
</comment>
<organism evidence="9">
    <name type="scientific">Mycobacterium riyadhense</name>
    <dbReference type="NCBI Taxonomy" id="486698"/>
    <lineage>
        <taxon>Bacteria</taxon>
        <taxon>Bacillati</taxon>
        <taxon>Actinomycetota</taxon>
        <taxon>Actinomycetes</taxon>
        <taxon>Mycobacteriales</taxon>
        <taxon>Mycobacteriaceae</taxon>
        <taxon>Mycobacterium</taxon>
    </lineage>
</organism>
<evidence type="ECO:0000256" key="3">
    <source>
        <dbReference type="ARBA" id="ARBA00022475"/>
    </source>
</evidence>